<dbReference type="PANTHER" id="PTHR30349:SF89">
    <property type="entry name" value="INTEGRASE_RECOMBINASE"/>
    <property type="match status" value="1"/>
</dbReference>
<keyword evidence="1 3" id="KW-0238">DNA-binding</keyword>
<dbReference type="Gene3D" id="1.10.150.130">
    <property type="match status" value="1"/>
</dbReference>
<comment type="caution">
    <text evidence="6">The sequence shown here is derived from an EMBL/GenBank/DDBJ whole genome shotgun (WGS) entry which is preliminary data.</text>
</comment>
<evidence type="ECO:0000256" key="3">
    <source>
        <dbReference type="PROSITE-ProRule" id="PRU01248"/>
    </source>
</evidence>
<evidence type="ECO:0000313" key="7">
    <source>
        <dbReference type="Proteomes" id="UP000247612"/>
    </source>
</evidence>
<dbReference type="GO" id="GO:0006310">
    <property type="term" value="P:DNA recombination"/>
    <property type="evidence" value="ECO:0007669"/>
    <property type="project" value="UniProtKB-KW"/>
</dbReference>
<organism evidence="6 7">
    <name type="scientific">Dielma fastidiosa</name>
    <dbReference type="NCBI Taxonomy" id="1034346"/>
    <lineage>
        <taxon>Bacteria</taxon>
        <taxon>Bacillati</taxon>
        <taxon>Bacillota</taxon>
        <taxon>Erysipelotrichia</taxon>
        <taxon>Erysipelotrichales</taxon>
        <taxon>Erysipelotrichaceae</taxon>
        <taxon>Dielma</taxon>
    </lineage>
</organism>
<dbReference type="OrthoDB" id="9801717at2"/>
<dbReference type="Pfam" id="PF00589">
    <property type="entry name" value="Phage_integrase"/>
    <property type="match status" value="1"/>
</dbReference>
<dbReference type="SUPFAM" id="SSF56349">
    <property type="entry name" value="DNA breaking-rejoining enzymes"/>
    <property type="match status" value="1"/>
</dbReference>
<dbReference type="Proteomes" id="UP000247612">
    <property type="component" value="Unassembled WGS sequence"/>
</dbReference>
<dbReference type="InterPro" id="IPR010998">
    <property type="entry name" value="Integrase_recombinase_N"/>
</dbReference>
<dbReference type="InterPro" id="IPR013762">
    <property type="entry name" value="Integrase-like_cat_sf"/>
</dbReference>
<evidence type="ECO:0000256" key="2">
    <source>
        <dbReference type="ARBA" id="ARBA00023172"/>
    </source>
</evidence>
<feature type="domain" description="Core-binding (CB)" evidence="5">
    <location>
        <begin position="4"/>
        <end position="84"/>
    </location>
</feature>
<evidence type="ECO:0000259" key="5">
    <source>
        <dbReference type="PROSITE" id="PS51900"/>
    </source>
</evidence>
<dbReference type="InterPro" id="IPR050090">
    <property type="entry name" value="Tyrosine_recombinase_XerCD"/>
</dbReference>
<evidence type="ECO:0000256" key="1">
    <source>
        <dbReference type="ARBA" id="ARBA00023125"/>
    </source>
</evidence>
<keyword evidence="2" id="KW-0233">DNA recombination</keyword>
<feature type="domain" description="Tyr recombinase" evidence="4">
    <location>
        <begin position="100"/>
        <end position="275"/>
    </location>
</feature>
<name>A0A318KSE3_9FIRM</name>
<dbReference type="PANTHER" id="PTHR30349">
    <property type="entry name" value="PHAGE INTEGRASE-RELATED"/>
    <property type="match status" value="1"/>
</dbReference>
<dbReference type="EMBL" id="QJKH01000005">
    <property type="protein sequence ID" value="PXX79748.1"/>
    <property type="molecule type" value="Genomic_DNA"/>
</dbReference>
<evidence type="ECO:0000313" key="6">
    <source>
        <dbReference type="EMBL" id="PXX79748.1"/>
    </source>
</evidence>
<reference evidence="6 7" key="1">
    <citation type="submission" date="2018-05" db="EMBL/GenBank/DDBJ databases">
        <title>Genomic Encyclopedia of Type Strains, Phase IV (KMG-IV): sequencing the most valuable type-strain genomes for metagenomic binning, comparative biology and taxonomic classification.</title>
        <authorList>
            <person name="Goeker M."/>
        </authorList>
    </citation>
    <scope>NUCLEOTIDE SEQUENCE [LARGE SCALE GENOMIC DNA]</scope>
    <source>
        <strain evidence="6 7">JC118</strain>
    </source>
</reference>
<dbReference type="InterPro" id="IPR044068">
    <property type="entry name" value="CB"/>
</dbReference>
<dbReference type="GO" id="GO:0015074">
    <property type="term" value="P:DNA integration"/>
    <property type="evidence" value="ECO:0007669"/>
    <property type="project" value="InterPro"/>
</dbReference>
<dbReference type="GO" id="GO:0003677">
    <property type="term" value="F:DNA binding"/>
    <property type="evidence" value="ECO:0007669"/>
    <property type="project" value="UniProtKB-UniRule"/>
</dbReference>
<proteinExistence type="predicted"/>
<accession>A0A318KSE3</accession>
<dbReference type="Gene3D" id="1.10.443.10">
    <property type="entry name" value="Intergrase catalytic core"/>
    <property type="match status" value="1"/>
</dbReference>
<dbReference type="RefSeq" id="WP_022937126.1">
    <property type="nucleotide sequence ID" value="NZ_CABKRQ010000002.1"/>
</dbReference>
<dbReference type="InterPro" id="IPR002104">
    <property type="entry name" value="Integrase_catalytic"/>
</dbReference>
<gene>
    <name evidence="6" type="ORF">DES51_105222</name>
</gene>
<dbReference type="PROSITE" id="PS51898">
    <property type="entry name" value="TYR_RECOMBINASE"/>
    <property type="match status" value="1"/>
</dbReference>
<keyword evidence="7" id="KW-1185">Reference proteome</keyword>
<dbReference type="STRING" id="1034346.GCA_000313565_00814"/>
<sequence>MKKKDFENAIAEFLLDQKCSEKSVNTLKKYEHGVRRFVDMLPEDFEITKSHTLAYKEMLLGSGYRPATISLYIVVMNKYLKWIGAPELRVKQLKVQRKSSLSDVLTPEEYNRLLRKAKSRDQFDTYLIMKVLANTGIRVGELKYFTVENLKSNYLQIDNKGKIRTVPIRQDLARELRKYCRNSNIRTGTIFPGKVKGKQMAASTIWRRLQRLASELKIKKSKIHPHSFRHLFAKQFLKENSNGLAELADLLGHESLETTRIYLVSTDEEKKKKLEGLKY</sequence>
<dbReference type="AlphaFoldDB" id="A0A318KSE3"/>
<dbReference type="PROSITE" id="PS51900">
    <property type="entry name" value="CB"/>
    <property type="match status" value="1"/>
</dbReference>
<evidence type="ECO:0000259" key="4">
    <source>
        <dbReference type="PROSITE" id="PS51898"/>
    </source>
</evidence>
<protein>
    <submittedName>
        <fullName evidence="6">Site-specific recombinase XerD</fullName>
    </submittedName>
</protein>
<dbReference type="InterPro" id="IPR011010">
    <property type="entry name" value="DNA_brk_join_enz"/>
</dbReference>